<feature type="region of interest" description="Disordered" evidence="1">
    <location>
        <begin position="153"/>
        <end position="174"/>
    </location>
</feature>
<feature type="domain" description="Nucleolar 27S pre-rRNA processing Urb2/Npa2 C-terminal" evidence="2">
    <location>
        <begin position="1437"/>
        <end position="1720"/>
    </location>
</feature>
<organism evidence="3 4">
    <name type="scientific">Mortierella polycephala</name>
    <dbReference type="NCBI Taxonomy" id="41804"/>
    <lineage>
        <taxon>Eukaryota</taxon>
        <taxon>Fungi</taxon>
        <taxon>Fungi incertae sedis</taxon>
        <taxon>Mucoromycota</taxon>
        <taxon>Mortierellomycotina</taxon>
        <taxon>Mortierellomycetes</taxon>
        <taxon>Mortierellales</taxon>
        <taxon>Mortierellaceae</taxon>
        <taxon>Mortierella</taxon>
    </lineage>
</organism>
<dbReference type="EMBL" id="JAAAJA010000880">
    <property type="protein sequence ID" value="KAG0249030.1"/>
    <property type="molecule type" value="Genomic_DNA"/>
</dbReference>
<evidence type="ECO:0000256" key="1">
    <source>
        <dbReference type="SAM" id="MobiDB-lite"/>
    </source>
</evidence>
<sequence>MEEYLSSSEAFAKALKGLQTSPSEKIRLAKEAWERNDVVLPHKKEFLLEWLCSALVKASTPSKNPKDNTSNTIQDLEYWSLFKTMLSGIADGRKKSKKYRMVDARSHTGHPATGADLADNQAPSVLLRVPVIPMFTALVQRFAPHSQSTAVAALSKPGKKSKLPETSQSPAAIPSESPSVAVLEAACFSFDIISGPHMSEWFQPTLEQYTPLVQATLEALVEMVQDTSNVDSSKQEVIMTLAHIVLDRFKRLAVIQPNQKKVFGLVAGKMFEALVRARVAIRKVPGTLSTQCQEAIGAILRTGLFHQEHLQEYTSGYTGGDEKSIQSYQKQLFEQVSLLTKSEHSIAVLDVLPVLLRYFVEESRRKHRSLASSGFDRGLDSARETEFSFFKIIYVLAKKQLPQLTEEPSESSLGQLVNIMDALNNLLSTILDLNMYQPSNNEAADQYVFMSTSFGSIYSCLTTAQTLSNGRLQSTSLTGIVVLSQLDDRLLKPHLDSLWPVLLCPLQEARDAVLELLKTLLEIYGKSSDLKVFMTSLLTSLRGFVTRPAELQSSPIFSRAFLDIIPSNIKNYLPLPQAPIILDIFVTELMTLDSNMEIDSLEPILDNGHKKKRKLNSGKSKGNAGESSGIRSAELVVSIFIQFLKGLRVTTNQEKQLNKEFKVIYDHFLRQIFEQLVESNKHDEVVRSETYQSRRLTPALRLHYALCKVSTQYWSNSMTLELVSRIVGTFKGAPGWSDAAVLVLNRVVLQHVHLTLCTAERMDEDLTEKCKDLVRFTMKASRLKRLLDESSLVSEAWDGRLETATASRFMVASWQIQVNDWLDIVCRFGTTQHMELIAEVIAKQFSNPASSEVVLMEGSITIHLLNQILLRSANFYEVPNFRPIFAQKILQGLAESITALSETEAEKSLAATVSLFTSQDSSKDSATKTSFTDALKELVEVTTQQPGKGNSRSKSKSGTKDTARRPSAAAEEHGPRLLSLLSIMHLLPLEYFEKYERNIILTTMAILDLYIQRHLVADATGVKCLLLERRISNAIMTWRSDAGVLFNDPAILLNLIRYATWSCSTTYGSEDKDGLGRAVLETTCAMTDSATRYYMTQAHDAIQRETAHAHLDALLQTALGWATDSLERSNTPPDGQMTDARIAVILLSRVCQSLVYCIEQQQHRKSKSKSRSKSTSRAGSGATNGVNEMDKANESANKQIEKLFNIVQIMVNRRIKEVMAHLGSNRDKDKLVEEGQKCMDHFELYRTTVLYQRLSDREKPKSEYLDMVPDLFLLSKALAQTIVDMSGHQQQAQKQSLVHLVAILTGYSCEYLPLSKSWESIDVASKSLKELLMLLLGVSGQDLQEKEIVLLKDAYLSMLGLLSDDLFEKLLHWFLDEVHSYGQGNAIDELVLVRYLDVTFLGTQHIHKRKVRRQISKLLTRLTQILQSTQSVQVVVSVMDVIAGICSESSFELRSWEIGLALEAVTSLMSPATPLLLSGAIKSGHTRALTNQDTSKIFMALYHVLINVARFRQEELTTLIPIFTAILQGIFHGFKSLHGSIAKRQQGVESLIKSPFMLLSSGAIHPIGNDQSATPTTHSALPIGDPLPVDCAENFARLLTALGSKGVSSFGGYGGSSGSVEGPPTNSAGAGSFSITTDASKAFGKHAPYILMEYFTIQSSVMASISQQSLRNALLPGLYALLNLCSDWEREMMMVGLDNTGKLLLKGLYADYLKYHKYTGR</sequence>
<dbReference type="GO" id="GO:0005730">
    <property type="term" value="C:nucleolus"/>
    <property type="evidence" value="ECO:0007669"/>
    <property type="project" value="TreeGrafter"/>
</dbReference>
<dbReference type="InterPro" id="IPR018849">
    <property type="entry name" value="Urb2/Npa2_C"/>
</dbReference>
<accession>A0A9P6PMZ7</accession>
<dbReference type="SUPFAM" id="SSF48371">
    <property type="entry name" value="ARM repeat"/>
    <property type="match status" value="1"/>
</dbReference>
<name>A0A9P6PMZ7_9FUNG</name>
<proteinExistence type="predicted"/>
<evidence type="ECO:0000313" key="3">
    <source>
        <dbReference type="EMBL" id="KAG0249030.1"/>
    </source>
</evidence>
<comment type="caution">
    <text evidence="3">The sequence shown here is derived from an EMBL/GenBank/DDBJ whole genome shotgun (WGS) entry which is preliminary data.</text>
</comment>
<reference evidence="3" key="1">
    <citation type="journal article" date="2020" name="Fungal Divers.">
        <title>Resolving the Mortierellaceae phylogeny through synthesis of multi-gene phylogenetics and phylogenomics.</title>
        <authorList>
            <person name="Vandepol N."/>
            <person name="Liber J."/>
            <person name="Desiro A."/>
            <person name="Na H."/>
            <person name="Kennedy M."/>
            <person name="Barry K."/>
            <person name="Grigoriev I.V."/>
            <person name="Miller A.N."/>
            <person name="O'Donnell K."/>
            <person name="Stajich J.E."/>
            <person name="Bonito G."/>
        </authorList>
    </citation>
    <scope>NUCLEOTIDE SEQUENCE</scope>
    <source>
        <strain evidence="3">KOD948</strain>
    </source>
</reference>
<dbReference type="Proteomes" id="UP000726737">
    <property type="component" value="Unassembled WGS sequence"/>
</dbReference>
<dbReference type="GO" id="GO:0042254">
    <property type="term" value="P:ribosome biogenesis"/>
    <property type="evidence" value="ECO:0007669"/>
    <property type="project" value="TreeGrafter"/>
</dbReference>
<feature type="compositionally biased region" description="Basic and acidic residues" evidence="1">
    <location>
        <begin position="958"/>
        <end position="971"/>
    </location>
</feature>
<feature type="region of interest" description="Disordered" evidence="1">
    <location>
        <begin position="1165"/>
        <end position="1190"/>
    </location>
</feature>
<dbReference type="InterPro" id="IPR052609">
    <property type="entry name" value="Ribosome_Biogenesis_Reg"/>
</dbReference>
<dbReference type="OrthoDB" id="160374at2759"/>
<evidence type="ECO:0000259" key="2">
    <source>
        <dbReference type="Pfam" id="PF10441"/>
    </source>
</evidence>
<dbReference type="PANTHER" id="PTHR15682">
    <property type="entry name" value="UNHEALTHY RIBOSOME BIOGENESIS PROTEIN 2 HOMOLOG"/>
    <property type="match status" value="1"/>
</dbReference>
<dbReference type="Pfam" id="PF10441">
    <property type="entry name" value="Urb2"/>
    <property type="match status" value="1"/>
</dbReference>
<keyword evidence="4" id="KW-1185">Reference proteome</keyword>
<gene>
    <name evidence="3" type="ORF">BG011_009661</name>
</gene>
<feature type="compositionally biased region" description="Basic residues" evidence="1">
    <location>
        <begin position="1165"/>
        <end position="1174"/>
    </location>
</feature>
<evidence type="ECO:0000313" key="4">
    <source>
        <dbReference type="Proteomes" id="UP000726737"/>
    </source>
</evidence>
<feature type="region of interest" description="Disordered" evidence="1">
    <location>
        <begin position="942"/>
        <end position="971"/>
    </location>
</feature>
<protein>
    <recommendedName>
        <fullName evidence="2">Nucleolar 27S pre-rRNA processing Urb2/Npa2 C-terminal domain-containing protein</fullName>
    </recommendedName>
</protein>
<dbReference type="PANTHER" id="PTHR15682:SF2">
    <property type="entry name" value="UNHEALTHY RIBOSOME BIOGENESIS PROTEIN 2 HOMOLOG"/>
    <property type="match status" value="1"/>
</dbReference>
<dbReference type="InterPro" id="IPR016024">
    <property type="entry name" value="ARM-type_fold"/>
</dbReference>